<dbReference type="AlphaFoldDB" id="A0A0J7Y477"/>
<dbReference type="STRING" id="1420583.V473_08745"/>
<dbReference type="InterPro" id="IPR029058">
    <property type="entry name" value="AB_hydrolase_fold"/>
</dbReference>
<dbReference type="Gene3D" id="3.40.50.1820">
    <property type="entry name" value="alpha/beta hydrolase"/>
    <property type="match status" value="1"/>
</dbReference>
<dbReference type="EMBL" id="JACT01000001">
    <property type="protein sequence ID" value="KMS58223.1"/>
    <property type="molecule type" value="Genomic_DNA"/>
</dbReference>
<protein>
    <submittedName>
        <fullName evidence="3">Epoxide hydrolase</fullName>
    </submittedName>
</protein>
<proteinExistence type="predicted"/>
<dbReference type="PATRIC" id="fig|1420583.3.peg.1757"/>
<dbReference type="Pfam" id="PF00561">
    <property type="entry name" value="Abhydrolase_1"/>
    <property type="match status" value="1"/>
</dbReference>
<sequence>MVEFVHHKAELNGLSYHFVTAGQGPAILLLHGFPDLWIGWRPVMEHLVAAGYSVIAPDLRGFGDSQAAPGPDQASGFDLLGDLIALLDHLGHGRVAVVGHDWGAEVGWTIVRLRPDRFGAIVSLSIPFTPRGDASLPQLLAANAPPDFYMLYFLQEGVAERELDSDPKAFLRRLFYTNWGGRPGTDVPIMRLGANGRLIDGLEEPPTSANLLTEQELDIYASSFARTGFRGALNTYRSLHRNWELLAGWADIAVDVPALYISGDRDIVLHFPGMKSMVEQMTSMLPQAAPPVILEGVGHFVQMERPGQVADLIASFLGRNHPCAGTSD</sequence>
<comment type="caution">
    <text evidence="3">The sequence shown here is derived from an EMBL/GenBank/DDBJ whole genome shotgun (WGS) entry which is preliminary data.</text>
</comment>
<organism evidence="3 4">
    <name type="scientific">Sphingobium cupriresistens LL01</name>
    <dbReference type="NCBI Taxonomy" id="1420583"/>
    <lineage>
        <taxon>Bacteria</taxon>
        <taxon>Pseudomonadati</taxon>
        <taxon>Pseudomonadota</taxon>
        <taxon>Alphaproteobacteria</taxon>
        <taxon>Sphingomonadales</taxon>
        <taxon>Sphingomonadaceae</taxon>
        <taxon>Sphingobium</taxon>
    </lineage>
</organism>
<evidence type="ECO:0000313" key="3">
    <source>
        <dbReference type="EMBL" id="KMS58223.1"/>
    </source>
</evidence>
<dbReference type="PRINTS" id="PR00412">
    <property type="entry name" value="EPOXHYDRLASE"/>
</dbReference>
<dbReference type="SUPFAM" id="SSF53474">
    <property type="entry name" value="alpha/beta-Hydrolases"/>
    <property type="match status" value="1"/>
</dbReference>
<dbReference type="GO" id="GO:0016787">
    <property type="term" value="F:hydrolase activity"/>
    <property type="evidence" value="ECO:0007669"/>
    <property type="project" value="UniProtKB-KW"/>
</dbReference>
<dbReference type="PANTHER" id="PTHR43329">
    <property type="entry name" value="EPOXIDE HYDROLASE"/>
    <property type="match status" value="1"/>
</dbReference>
<evidence type="ECO:0000256" key="1">
    <source>
        <dbReference type="ARBA" id="ARBA00022801"/>
    </source>
</evidence>
<evidence type="ECO:0000259" key="2">
    <source>
        <dbReference type="Pfam" id="PF00561"/>
    </source>
</evidence>
<gene>
    <name evidence="3" type="ORF">V473_08745</name>
</gene>
<dbReference type="Proteomes" id="UP000052232">
    <property type="component" value="Unassembled WGS sequence"/>
</dbReference>
<dbReference type="InterPro" id="IPR000073">
    <property type="entry name" value="AB_hydrolase_1"/>
</dbReference>
<feature type="domain" description="AB hydrolase-1" evidence="2">
    <location>
        <begin position="25"/>
        <end position="148"/>
    </location>
</feature>
<keyword evidence="4" id="KW-1185">Reference proteome</keyword>
<dbReference type="InterPro" id="IPR000639">
    <property type="entry name" value="Epox_hydrolase-like"/>
</dbReference>
<reference evidence="3 4" key="1">
    <citation type="journal article" date="2015" name="G3 (Bethesda)">
        <title>Insights into Ongoing Evolution of the Hexachlorocyclohexane Catabolic Pathway from Comparative Genomics of Ten Sphingomonadaceae Strains.</title>
        <authorList>
            <person name="Pearce S.L."/>
            <person name="Oakeshott J.G."/>
            <person name="Pandey G."/>
        </authorList>
    </citation>
    <scope>NUCLEOTIDE SEQUENCE [LARGE SCALE GENOMIC DNA]</scope>
    <source>
        <strain evidence="3 4">LL01</strain>
    </source>
</reference>
<name>A0A0J7Y477_9SPHN</name>
<accession>A0A0J7Y477</accession>
<evidence type="ECO:0000313" key="4">
    <source>
        <dbReference type="Proteomes" id="UP000052232"/>
    </source>
</evidence>
<keyword evidence="1 3" id="KW-0378">Hydrolase</keyword>